<dbReference type="OrthoDB" id="11836at2157"/>
<dbReference type="KEGG" id="hhb:Hhub_2649"/>
<evidence type="ECO:0000313" key="9">
    <source>
        <dbReference type="EMBL" id="CQH57990.1"/>
    </source>
</evidence>
<dbReference type="GeneID" id="91110100"/>
<dbReference type="SUPFAM" id="SSF49503">
    <property type="entry name" value="Cupredoxins"/>
    <property type="match status" value="1"/>
</dbReference>
<dbReference type="AlphaFoldDB" id="A0A0U5H3X7"/>
<dbReference type="PROSITE" id="PS51318">
    <property type="entry name" value="TAT"/>
    <property type="match status" value="1"/>
</dbReference>
<dbReference type="InterPro" id="IPR028871">
    <property type="entry name" value="BlueCu_1_BS"/>
</dbReference>
<dbReference type="RefSeq" id="WP_059057080.1">
    <property type="nucleotide sequence ID" value="NZ_CEML01000001.1"/>
</dbReference>
<keyword evidence="6" id="KW-0472">Membrane</keyword>
<feature type="binding site" evidence="7">
    <location>
        <position position="122"/>
    </location>
    <ligand>
        <name>Cu cation</name>
        <dbReference type="ChEBI" id="CHEBI:23378"/>
    </ligand>
</feature>
<dbReference type="InterPro" id="IPR002387">
    <property type="entry name" value="Plastocyanin"/>
</dbReference>
<evidence type="ECO:0000256" key="6">
    <source>
        <dbReference type="ARBA" id="ARBA00023136"/>
    </source>
</evidence>
<protein>
    <submittedName>
        <fullName evidence="9">Halocyanin</fullName>
    </submittedName>
</protein>
<evidence type="ECO:0000313" key="10">
    <source>
        <dbReference type="Proteomes" id="UP000066737"/>
    </source>
</evidence>
<comment type="cofactor">
    <cofactor evidence="7">
        <name>Cu(2+)</name>
        <dbReference type="ChEBI" id="CHEBI:29036"/>
    </cofactor>
    <text evidence="7">The crystal structure with reduced Cu(1+) has also been determined.</text>
</comment>
<evidence type="ECO:0000256" key="1">
    <source>
        <dbReference type="ARBA" id="ARBA00004370"/>
    </source>
</evidence>
<keyword evidence="10" id="KW-1185">Reference proteome</keyword>
<evidence type="ECO:0000256" key="2">
    <source>
        <dbReference type="ARBA" id="ARBA00022448"/>
    </source>
</evidence>
<dbReference type="InterPro" id="IPR008972">
    <property type="entry name" value="Cupredoxin"/>
</dbReference>
<evidence type="ECO:0000256" key="7">
    <source>
        <dbReference type="PIRSR" id="PIRSR602387-1"/>
    </source>
</evidence>
<dbReference type="Gene3D" id="2.60.40.420">
    <property type="entry name" value="Cupredoxins - blue copper proteins"/>
    <property type="match status" value="1"/>
</dbReference>
<dbReference type="GO" id="GO:0005507">
    <property type="term" value="F:copper ion binding"/>
    <property type="evidence" value="ECO:0007669"/>
    <property type="project" value="InterPro"/>
</dbReference>
<evidence type="ECO:0000256" key="4">
    <source>
        <dbReference type="ARBA" id="ARBA00022982"/>
    </source>
</evidence>
<accession>A0A0U5H3X7</accession>
<evidence type="ECO:0000256" key="3">
    <source>
        <dbReference type="ARBA" id="ARBA00022723"/>
    </source>
</evidence>
<dbReference type="PANTHER" id="PTHR34192">
    <property type="entry name" value="PLASTOCYANIN MAJOR ISOFORM, CHLOROPLASTIC-RELATED"/>
    <property type="match status" value="1"/>
</dbReference>
<keyword evidence="5 7" id="KW-0186">Copper</keyword>
<dbReference type="GO" id="GO:0016020">
    <property type="term" value="C:membrane"/>
    <property type="evidence" value="ECO:0007669"/>
    <property type="project" value="UniProtKB-SubCell"/>
</dbReference>
<dbReference type="GO" id="GO:0009055">
    <property type="term" value="F:electron transfer activity"/>
    <property type="evidence" value="ECO:0007669"/>
    <property type="project" value="InterPro"/>
</dbReference>
<dbReference type="CDD" id="cd04220">
    <property type="entry name" value="Halocyanin"/>
    <property type="match status" value="1"/>
</dbReference>
<organism evidence="9 10">
    <name type="scientific">Halobacterium hubeiense</name>
    <dbReference type="NCBI Taxonomy" id="1407499"/>
    <lineage>
        <taxon>Archaea</taxon>
        <taxon>Methanobacteriati</taxon>
        <taxon>Methanobacteriota</taxon>
        <taxon>Stenosarchaea group</taxon>
        <taxon>Halobacteria</taxon>
        <taxon>Halobacteriales</taxon>
        <taxon>Halobacteriaceae</taxon>
        <taxon>Halobacterium</taxon>
    </lineage>
</organism>
<dbReference type="InterPro" id="IPR006311">
    <property type="entry name" value="TAT_signal"/>
</dbReference>
<keyword evidence="3 7" id="KW-0479">Metal-binding</keyword>
<evidence type="ECO:0000256" key="5">
    <source>
        <dbReference type="ARBA" id="ARBA00023008"/>
    </source>
</evidence>
<feature type="binding site" evidence="7">
    <location>
        <position position="82"/>
    </location>
    <ligand>
        <name>Cu cation</name>
        <dbReference type="ChEBI" id="CHEBI:23378"/>
    </ligand>
</feature>
<dbReference type="STRING" id="1407499.HHUB_2649"/>
<feature type="binding site" evidence="7">
    <location>
        <position position="125"/>
    </location>
    <ligand>
        <name>Cu cation</name>
        <dbReference type="ChEBI" id="CHEBI:23378"/>
    </ligand>
</feature>
<dbReference type="Proteomes" id="UP000066737">
    <property type="component" value="Chromosome I"/>
</dbReference>
<dbReference type="Pfam" id="PF00127">
    <property type="entry name" value="Copper-bind"/>
    <property type="match status" value="1"/>
</dbReference>
<dbReference type="PRINTS" id="PR00157">
    <property type="entry name" value="PLASTOCYANIN"/>
</dbReference>
<name>A0A0U5H3X7_9EURY</name>
<reference evidence="10" key="1">
    <citation type="journal article" date="2016" name="Environ. Microbiol.">
        <title>The complete genome of a viable archaeum isolated from 123-million-year-old rock salt.</title>
        <authorList>
            <person name="Jaakkola S.T."/>
            <person name="Pfeiffer F."/>
            <person name="Ravantti J.J."/>
            <person name="Guo Q."/>
            <person name="Liu Y."/>
            <person name="Chen X."/>
            <person name="Ma H."/>
            <person name="Yang C."/>
            <person name="Oksanen H.M."/>
            <person name="Bamford D.H."/>
        </authorList>
    </citation>
    <scope>NUCLEOTIDE SEQUENCE</scope>
    <source>
        <strain evidence="10">JI20-1</strain>
    </source>
</reference>
<sequence length="138" mass="14642">MRDRTRRDVLRATAGIGATAALAGCLGGGGGGDGDEDIEALDAPEGTEVVEVGPDGNYVFDPEELTISTGTTVRFVWLSGTHNVAVSSQPADADWSGHETIEQRGFSFEYTFEVPGRYEYVCTPHQTQGMTGAVVVEE</sequence>
<dbReference type="PROSITE" id="PS51257">
    <property type="entry name" value="PROKAR_LIPOPROTEIN"/>
    <property type="match status" value="1"/>
</dbReference>
<dbReference type="PANTHER" id="PTHR34192:SF10">
    <property type="entry name" value="PLASTOCYANIN MAJOR ISOFORM, CHLOROPLASTIC-RELATED"/>
    <property type="match status" value="1"/>
</dbReference>
<dbReference type="EMBL" id="LN831302">
    <property type="protein sequence ID" value="CQH57990.1"/>
    <property type="molecule type" value="Genomic_DNA"/>
</dbReference>
<comment type="subcellular location">
    <subcellularLocation>
        <location evidence="1">Membrane</location>
    </subcellularLocation>
</comment>
<evidence type="ECO:0000259" key="8">
    <source>
        <dbReference type="Pfam" id="PF00127"/>
    </source>
</evidence>
<proteinExistence type="predicted"/>
<keyword evidence="2" id="KW-0813">Transport</keyword>
<dbReference type="PROSITE" id="PS00196">
    <property type="entry name" value="COPPER_BLUE"/>
    <property type="match status" value="1"/>
</dbReference>
<feature type="domain" description="Blue (type 1) copper" evidence="8">
    <location>
        <begin position="52"/>
        <end position="137"/>
    </location>
</feature>
<gene>
    <name evidence="9" type="primary">hcp5</name>
    <name evidence="9" type="ORF">HHUB_2649</name>
</gene>
<dbReference type="InterPro" id="IPR000923">
    <property type="entry name" value="BlueCu_1"/>
</dbReference>
<feature type="binding site" evidence="7">
    <location>
        <position position="130"/>
    </location>
    <ligand>
        <name>Cu cation</name>
        <dbReference type="ChEBI" id="CHEBI:23378"/>
    </ligand>
</feature>
<keyword evidence="4" id="KW-0249">Electron transport</keyword>